<dbReference type="HOGENOM" id="CLU_820426_0_0_2"/>
<keyword evidence="3" id="KW-1185">Reference proteome</keyword>
<keyword evidence="1" id="KW-0812">Transmembrane</keyword>
<accession>E1RJ41</accession>
<keyword evidence="1" id="KW-0472">Membrane</keyword>
<feature type="transmembrane region" description="Helical" evidence="1">
    <location>
        <begin position="40"/>
        <end position="62"/>
    </location>
</feature>
<gene>
    <name evidence="2" type="ordered locus">Mpet_1960</name>
</gene>
<protein>
    <submittedName>
        <fullName evidence="2">Uncharacterized protein</fullName>
    </submittedName>
</protein>
<dbReference type="KEGG" id="mpi:Mpet_1960"/>
<dbReference type="Proteomes" id="UP000006565">
    <property type="component" value="Chromosome"/>
</dbReference>
<dbReference type="EMBL" id="CP002117">
    <property type="protein sequence ID" value="ADN36711.1"/>
    <property type="molecule type" value="Genomic_DNA"/>
</dbReference>
<reference evidence="2 3" key="1">
    <citation type="journal article" date="2010" name="Stand. Genomic Sci.">
        <title>Complete genome sequence of Methanoplanus petrolearius type strain (SEBR 4847).</title>
        <authorList>
            <person name="Brambilla E."/>
            <person name="Djao O.D."/>
            <person name="Daligault H."/>
            <person name="Lapidus A."/>
            <person name="Lucas S."/>
            <person name="Hammon N."/>
            <person name="Nolan M."/>
            <person name="Tice H."/>
            <person name="Cheng J.F."/>
            <person name="Han C."/>
            <person name="Tapia R."/>
            <person name="Goodwin L."/>
            <person name="Pitluck S."/>
            <person name="Liolios K."/>
            <person name="Ivanova N."/>
            <person name="Mavromatis K."/>
            <person name="Mikhailova N."/>
            <person name="Pati A."/>
            <person name="Chen A."/>
            <person name="Palaniappan K."/>
            <person name="Land M."/>
            <person name="Hauser L."/>
            <person name="Chang Y.J."/>
            <person name="Jeffries C.D."/>
            <person name="Rohde M."/>
            <person name="Spring S."/>
            <person name="Sikorski J."/>
            <person name="Goker M."/>
            <person name="Woyke T."/>
            <person name="Bristow J."/>
            <person name="Eisen J.A."/>
            <person name="Markowitz V."/>
            <person name="Hugenholtz P."/>
            <person name="Kyrpides N.C."/>
            <person name="Klenk H.P."/>
        </authorList>
    </citation>
    <scope>NUCLEOTIDE SEQUENCE [LARGE SCALE GENOMIC DNA]</scope>
    <source>
        <strain evidence="3">DSM 11571 / OCM 486 / SEBR 4847</strain>
    </source>
</reference>
<name>E1RJ41_METP4</name>
<keyword evidence="1" id="KW-1133">Transmembrane helix</keyword>
<dbReference type="AlphaFoldDB" id="E1RJ41"/>
<evidence type="ECO:0000256" key="1">
    <source>
        <dbReference type="SAM" id="Phobius"/>
    </source>
</evidence>
<evidence type="ECO:0000313" key="3">
    <source>
        <dbReference type="Proteomes" id="UP000006565"/>
    </source>
</evidence>
<organism evidence="2 3">
    <name type="scientific">Methanolacinia petrolearia (strain DSM 11571 / OCM 486 / SEBR 4847)</name>
    <name type="common">Methanoplanus petrolearius</name>
    <dbReference type="NCBI Taxonomy" id="679926"/>
    <lineage>
        <taxon>Archaea</taxon>
        <taxon>Methanobacteriati</taxon>
        <taxon>Methanobacteriota</taxon>
        <taxon>Stenosarchaea group</taxon>
        <taxon>Methanomicrobia</taxon>
        <taxon>Methanomicrobiales</taxon>
        <taxon>Methanomicrobiaceae</taxon>
        <taxon>Methanolacinia</taxon>
    </lineage>
</organism>
<evidence type="ECO:0000313" key="2">
    <source>
        <dbReference type="EMBL" id="ADN36711.1"/>
    </source>
</evidence>
<proteinExistence type="predicted"/>
<sequence length="338" mass="39772">MVIINLLLYSILFLYIQPVFYIMSFLTGLQTWISLNFSDFCDLLVAVGTIALAVVTFITLIYNKKTLDLSLEQQKKGQILDRIRLILNRIKSELEIESELFSNKKYKWLSYNSHWGCLKFCNIKCQNFYCIDDVYPDAPYYFHILLNEIAIDLPELDTKLSRRRDCYNEVHEALEKIKEYIDSKKITALIKESLNDQINTQPYPMDEFELETYDREGVYCTICSKDGSDGCSNIFIYLDDIIDCIHEAIFYQIFIEYSQYIEIIPEPSRGIIIDLNRNINEIFEKLDKNHIDPSKTAIEYNLEKLADLDDEIITLVDRLIEKYRSEYRLSLSDIKAED</sequence>
<feature type="transmembrane region" description="Helical" evidence="1">
    <location>
        <begin position="6"/>
        <end position="28"/>
    </location>
</feature>